<feature type="chain" id="PRO_5043498332" description="Fibrinogen C-terminal domain-containing protein" evidence="3">
    <location>
        <begin position="29"/>
        <end position="647"/>
    </location>
</feature>
<dbReference type="Pfam" id="PF05345">
    <property type="entry name" value="He_PIG"/>
    <property type="match status" value="4"/>
</dbReference>
<dbReference type="EMBL" id="LPBJ01000047">
    <property type="protein sequence ID" value="KVP97821.1"/>
    <property type="molecule type" value="Genomic_DNA"/>
</dbReference>
<evidence type="ECO:0000256" key="1">
    <source>
        <dbReference type="ARBA" id="ARBA00004498"/>
    </source>
</evidence>
<accession>A0AAW3MX83</accession>
<keyword evidence="3" id="KW-0732">Signal</keyword>
<keyword evidence="2" id="KW-0272">Extracellular matrix</keyword>
<sequence length="647" mass="66217">MPWRPISDMKKNSILVAALTLASFSAAAADYYVVVPVPNRTPAADISVSLGAYTLPEAVAGAPYAGFDFKNVLQVTGDASFRPGYVKWSLASGSLPQGLTLNGDGTLLGTPANAGTSTFAVRATYKTKAGEQAYQVISVAIAVRLASSTPPQGEIGKTYAYDLKKLLTVSGDSTYTGSGSGVTWTVVASSLPAGLHLTNDGFIGGTPTAPGTGSLVARATYRGTNGEQTYQVVVPDITVALASATLPDALIATPYPGYNLNSLLTVSGDSTFDKSGVNWSLVSGSLPAGLTLNADGTIAGTPSAAGSVSFTVQAAYRTKTGQHVYSLYVGDITVALNTATLPAGSAGNAYAGFNFNSVLQVTGDSKVVSSDIGWSVVGGILPAGLTLNSNGTLSGTPTAATSGSAIQVKATYKTKSAQQGYSVTVGAGLALQAGGYRTWADGALAASCNDYLKPSAPYSYSGATGDGLYRVLVNGSTYDVRCNMTTDGGGWMLLGNQVSGSIFPSNTTTDVGTPSGNTATTWRYGNAKVQALQAKQAYRLNSLNPSTGARVDTIYFSGSCVINYTDTWNQASNVNSMPAACRTAYTSAAMTNVVPNAGATVSASGIGTNNSGQYCSMRFANAVSSGFNSGAFDCNMQQANTMQLWGR</sequence>
<organism evidence="5 6">
    <name type="scientific">Burkholderia ubonensis</name>
    <dbReference type="NCBI Taxonomy" id="101571"/>
    <lineage>
        <taxon>Bacteria</taxon>
        <taxon>Pseudomonadati</taxon>
        <taxon>Pseudomonadota</taxon>
        <taxon>Betaproteobacteria</taxon>
        <taxon>Burkholderiales</taxon>
        <taxon>Burkholderiaceae</taxon>
        <taxon>Burkholderia</taxon>
        <taxon>Burkholderia cepacia complex</taxon>
    </lineage>
</organism>
<comment type="caution">
    <text evidence="5">The sequence shown here is derived from an EMBL/GenBank/DDBJ whole genome shotgun (WGS) entry which is preliminary data.</text>
</comment>
<dbReference type="Proteomes" id="UP000056453">
    <property type="component" value="Unassembled WGS sequence"/>
</dbReference>
<gene>
    <name evidence="5" type="ORF">WJ96_04425</name>
</gene>
<dbReference type="SUPFAM" id="SSF56496">
    <property type="entry name" value="Fibrinogen C-terminal domain-like"/>
    <property type="match status" value="1"/>
</dbReference>
<evidence type="ECO:0000313" key="5">
    <source>
        <dbReference type="EMBL" id="KVP97821.1"/>
    </source>
</evidence>
<dbReference type="Pfam" id="PF00147">
    <property type="entry name" value="Fibrinogen_C"/>
    <property type="match status" value="1"/>
</dbReference>
<evidence type="ECO:0000256" key="2">
    <source>
        <dbReference type="ARBA" id="ARBA00022530"/>
    </source>
</evidence>
<evidence type="ECO:0000259" key="4">
    <source>
        <dbReference type="Pfam" id="PF00147"/>
    </source>
</evidence>
<name>A0AAW3MX83_9BURK</name>
<dbReference type="InterPro" id="IPR002181">
    <property type="entry name" value="Fibrinogen_a/b/g_C_dom"/>
</dbReference>
<proteinExistence type="predicted"/>
<reference evidence="5 6" key="1">
    <citation type="submission" date="2015-11" db="EMBL/GenBank/DDBJ databases">
        <title>Expanding the genomic diversity of Burkholderia species for the development of highly accurate diagnostics.</title>
        <authorList>
            <person name="Sahl J."/>
            <person name="Keim P."/>
            <person name="Wagner D."/>
        </authorList>
    </citation>
    <scope>NUCLEOTIDE SEQUENCE [LARGE SCALE GENOMIC DNA]</scope>
    <source>
        <strain evidence="5 6">MSMB1808WGS</strain>
    </source>
</reference>
<keyword evidence="6" id="KW-1185">Reference proteome</keyword>
<feature type="domain" description="Fibrinogen C-terminal" evidence="4">
    <location>
        <begin position="461"/>
        <end position="541"/>
    </location>
</feature>
<dbReference type="Gene3D" id="2.60.40.10">
    <property type="entry name" value="Immunoglobulins"/>
    <property type="match status" value="4"/>
</dbReference>
<evidence type="ECO:0000313" key="6">
    <source>
        <dbReference type="Proteomes" id="UP000056453"/>
    </source>
</evidence>
<evidence type="ECO:0000256" key="3">
    <source>
        <dbReference type="SAM" id="SignalP"/>
    </source>
</evidence>
<dbReference type="NCBIfam" id="NF040941">
    <property type="entry name" value="GGGWT_bact"/>
    <property type="match status" value="1"/>
</dbReference>
<dbReference type="InterPro" id="IPR014716">
    <property type="entry name" value="Fibrinogen_a/b/g_C_1"/>
</dbReference>
<dbReference type="Gene3D" id="3.90.215.10">
    <property type="entry name" value="Gamma Fibrinogen, chain A, domain 1"/>
    <property type="match status" value="1"/>
</dbReference>
<dbReference type="InterPro" id="IPR036056">
    <property type="entry name" value="Fibrinogen-like_C"/>
</dbReference>
<comment type="subcellular location">
    <subcellularLocation>
        <location evidence="1">Secreted</location>
        <location evidence="1">Extracellular space</location>
        <location evidence="1">Extracellular matrix</location>
    </subcellularLocation>
</comment>
<dbReference type="AlphaFoldDB" id="A0AAW3MX83"/>
<dbReference type="InterPro" id="IPR013783">
    <property type="entry name" value="Ig-like_fold"/>
</dbReference>
<feature type="signal peptide" evidence="3">
    <location>
        <begin position="1"/>
        <end position="28"/>
    </location>
</feature>
<protein>
    <recommendedName>
        <fullName evidence="4">Fibrinogen C-terminal domain-containing protein</fullName>
    </recommendedName>
</protein>
<keyword evidence="2" id="KW-0964">Secreted</keyword>